<dbReference type="PANTHER" id="PTHR46300">
    <property type="entry name" value="P450, PUTATIVE (EUROFUNG)-RELATED-RELATED"/>
    <property type="match status" value="1"/>
</dbReference>
<dbReference type="PRINTS" id="PR00463">
    <property type="entry name" value="EP450I"/>
</dbReference>
<keyword evidence="3 6" id="KW-0560">Oxidoreductase</keyword>
<gene>
    <name evidence="9" type="ORF">LTR84_000959</name>
</gene>
<evidence type="ECO:0000256" key="7">
    <source>
        <dbReference type="SAM" id="MobiDB-lite"/>
    </source>
</evidence>
<dbReference type="GO" id="GO:0016705">
    <property type="term" value="F:oxidoreductase activity, acting on paired donors, with incorporation or reduction of molecular oxygen"/>
    <property type="evidence" value="ECO:0007669"/>
    <property type="project" value="InterPro"/>
</dbReference>
<dbReference type="InterPro" id="IPR036396">
    <property type="entry name" value="Cyt_P450_sf"/>
</dbReference>
<dbReference type="CDD" id="cd11065">
    <property type="entry name" value="CYP64-like"/>
    <property type="match status" value="1"/>
</dbReference>
<sequence length="543" mass="62069">MYDADMMTIRFDTHIPDSWILLSLATTIASFLLFRALRKSKTKYHYPPGPKGIPVFGNILQLPPRYPGEKLLEWGKQYGDMFTLQLGARKWVFVNSYSTARELLDRRAKLYSDRPEFPVTQDILSGGNRIVMMGNTPLWRNLRKIMHSLLMASNSDTYAPFQDVESRTLLWQYLQRPEEFYKHGARFANSAISDPIFSSIRRGSRTKDPSRPNKNSVFGRRTSMDDPKVQLLFSTIDDFMETQASPSTSMIEQFPGLVKLLPRALQWYRPKAERVFRKTIGVYASFFEELEQRIKQGEDPKCFARDMSVMADKHGFNAAQKYFCAGSIIEAGSDTTRNQINVMLAAAAKYPGWVRTAQAQLDAVCGEAAHLPSFDDWHALPYMHATIKESLRWRPNMTASGTPRALSADDSFGGYTFEAGTVFSYNHYGLSHDGKQFPDQHDAFRPERFLDDDLYDPLKGHLGFGVGRRICPGSHLAVRNMFLSFARLLYCFDFEEIPGREINVLEIDPLAHDHTPFQIRIVPRSERHVALIERECGLVGREI</sequence>
<keyword evidence="10" id="KW-1185">Reference proteome</keyword>
<dbReference type="GeneID" id="89969181"/>
<evidence type="ECO:0000256" key="2">
    <source>
        <dbReference type="ARBA" id="ARBA00022723"/>
    </source>
</evidence>
<keyword evidence="5 6" id="KW-0349">Heme</keyword>
<dbReference type="Pfam" id="PF00067">
    <property type="entry name" value="p450"/>
    <property type="match status" value="2"/>
</dbReference>
<reference evidence="9 10" key="1">
    <citation type="submission" date="2023-08" db="EMBL/GenBank/DDBJ databases">
        <title>Black Yeasts Isolated from many extreme environments.</title>
        <authorList>
            <person name="Coleine C."/>
            <person name="Stajich J.E."/>
            <person name="Selbmann L."/>
        </authorList>
    </citation>
    <scope>NUCLEOTIDE SEQUENCE [LARGE SCALE GENOMIC DNA]</scope>
    <source>
        <strain evidence="9 10">CCFEE 5792</strain>
    </source>
</reference>
<keyword evidence="8" id="KW-0472">Membrane</keyword>
<dbReference type="Gene3D" id="1.10.630.10">
    <property type="entry name" value="Cytochrome P450"/>
    <property type="match status" value="1"/>
</dbReference>
<dbReference type="GO" id="GO:0020037">
    <property type="term" value="F:heme binding"/>
    <property type="evidence" value="ECO:0007669"/>
    <property type="project" value="InterPro"/>
</dbReference>
<dbReference type="InterPro" id="IPR017972">
    <property type="entry name" value="Cyt_P450_CS"/>
</dbReference>
<evidence type="ECO:0000256" key="4">
    <source>
        <dbReference type="ARBA" id="ARBA00023004"/>
    </source>
</evidence>
<keyword evidence="6" id="KW-0503">Monooxygenase</keyword>
<evidence type="ECO:0000256" key="3">
    <source>
        <dbReference type="ARBA" id="ARBA00023002"/>
    </source>
</evidence>
<dbReference type="InterPro" id="IPR001128">
    <property type="entry name" value="Cyt_P450"/>
</dbReference>
<proteinExistence type="inferred from homology"/>
<dbReference type="RefSeq" id="XP_064712447.1">
    <property type="nucleotide sequence ID" value="XM_064844587.1"/>
</dbReference>
<feature type="region of interest" description="Disordered" evidence="7">
    <location>
        <begin position="200"/>
        <end position="222"/>
    </location>
</feature>
<comment type="cofactor">
    <cofactor evidence="5">
        <name>heme</name>
        <dbReference type="ChEBI" id="CHEBI:30413"/>
    </cofactor>
</comment>
<evidence type="ECO:0000313" key="9">
    <source>
        <dbReference type="EMBL" id="KAK5065123.1"/>
    </source>
</evidence>
<comment type="caution">
    <text evidence="9">The sequence shown here is derived from an EMBL/GenBank/DDBJ whole genome shotgun (WGS) entry which is preliminary data.</text>
</comment>
<protein>
    <recommendedName>
        <fullName evidence="11">Cytochrome P450</fullName>
    </recommendedName>
</protein>
<dbReference type="EMBL" id="JAVRRD010000001">
    <property type="protein sequence ID" value="KAK5065123.1"/>
    <property type="molecule type" value="Genomic_DNA"/>
</dbReference>
<dbReference type="GO" id="GO:0005506">
    <property type="term" value="F:iron ion binding"/>
    <property type="evidence" value="ECO:0007669"/>
    <property type="project" value="InterPro"/>
</dbReference>
<evidence type="ECO:0000313" key="10">
    <source>
        <dbReference type="Proteomes" id="UP001358417"/>
    </source>
</evidence>
<evidence type="ECO:0000256" key="6">
    <source>
        <dbReference type="RuleBase" id="RU000461"/>
    </source>
</evidence>
<name>A0AAV9NVR0_9EURO</name>
<feature type="binding site" description="axial binding residue" evidence="5">
    <location>
        <position position="471"/>
    </location>
    <ligand>
        <name>heme</name>
        <dbReference type="ChEBI" id="CHEBI:30413"/>
    </ligand>
    <ligandPart>
        <name>Fe</name>
        <dbReference type="ChEBI" id="CHEBI:18248"/>
    </ligandPart>
</feature>
<dbReference type="GO" id="GO:0004497">
    <property type="term" value="F:monooxygenase activity"/>
    <property type="evidence" value="ECO:0007669"/>
    <property type="project" value="UniProtKB-KW"/>
</dbReference>
<dbReference type="AlphaFoldDB" id="A0AAV9NVR0"/>
<accession>A0AAV9NVR0</accession>
<evidence type="ECO:0000256" key="5">
    <source>
        <dbReference type="PIRSR" id="PIRSR602401-1"/>
    </source>
</evidence>
<organism evidence="9 10">
    <name type="scientific">Exophiala bonariae</name>
    <dbReference type="NCBI Taxonomy" id="1690606"/>
    <lineage>
        <taxon>Eukaryota</taxon>
        <taxon>Fungi</taxon>
        <taxon>Dikarya</taxon>
        <taxon>Ascomycota</taxon>
        <taxon>Pezizomycotina</taxon>
        <taxon>Eurotiomycetes</taxon>
        <taxon>Chaetothyriomycetidae</taxon>
        <taxon>Chaetothyriales</taxon>
        <taxon>Herpotrichiellaceae</taxon>
        <taxon>Exophiala</taxon>
    </lineage>
</organism>
<dbReference type="PANTHER" id="PTHR46300:SF12">
    <property type="entry name" value="P450, PUTATIVE (EUROFUNG)-RELATED"/>
    <property type="match status" value="1"/>
</dbReference>
<keyword evidence="4 5" id="KW-0408">Iron</keyword>
<keyword evidence="8" id="KW-0812">Transmembrane</keyword>
<dbReference type="InterPro" id="IPR050364">
    <property type="entry name" value="Cytochrome_P450_fung"/>
</dbReference>
<feature type="transmembrane region" description="Helical" evidence="8">
    <location>
        <begin position="20"/>
        <end position="37"/>
    </location>
</feature>
<evidence type="ECO:0000256" key="1">
    <source>
        <dbReference type="ARBA" id="ARBA00010617"/>
    </source>
</evidence>
<dbReference type="PROSITE" id="PS00086">
    <property type="entry name" value="CYTOCHROME_P450"/>
    <property type="match status" value="1"/>
</dbReference>
<evidence type="ECO:0000256" key="8">
    <source>
        <dbReference type="SAM" id="Phobius"/>
    </source>
</evidence>
<comment type="similarity">
    <text evidence="1 6">Belongs to the cytochrome P450 family.</text>
</comment>
<keyword evidence="8" id="KW-1133">Transmembrane helix</keyword>
<keyword evidence="2 5" id="KW-0479">Metal-binding</keyword>
<dbReference type="Proteomes" id="UP001358417">
    <property type="component" value="Unassembled WGS sequence"/>
</dbReference>
<evidence type="ECO:0008006" key="11">
    <source>
        <dbReference type="Google" id="ProtNLM"/>
    </source>
</evidence>
<dbReference type="InterPro" id="IPR002401">
    <property type="entry name" value="Cyt_P450_E_grp-I"/>
</dbReference>
<dbReference type="PRINTS" id="PR00385">
    <property type="entry name" value="P450"/>
</dbReference>
<dbReference type="SUPFAM" id="SSF48264">
    <property type="entry name" value="Cytochrome P450"/>
    <property type="match status" value="1"/>
</dbReference>